<evidence type="ECO:0000256" key="2">
    <source>
        <dbReference type="ARBA" id="ARBA00010701"/>
    </source>
</evidence>
<proteinExistence type="inferred from homology"/>
<comment type="similarity">
    <text evidence="2 6">Belongs to the AB hydrolase superfamily. Lipase family.</text>
</comment>
<dbReference type="Pfam" id="PF08268">
    <property type="entry name" value="FBA_3"/>
    <property type="match status" value="1"/>
</dbReference>
<dbReference type="Gene3D" id="3.40.50.1820">
    <property type="entry name" value="alpha/beta hydrolase"/>
    <property type="match status" value="1"/>
</dbReference>
<evidence type="ECO:0000313" key="9">
    <source>
        <dbReference type="Proteomes" id="UP000636709"/>
    </source>
</evidence>
<dbReference type="Gene3D" id="1.20.1280.50">
    <property type="match status" value="1"/>
</dbReference>
<dbReference type="InterPro" id="IPR001810">
    <property type="entry name" value="F-box_dom"/>
</dbReference>
<sequence length="714" mass="78588">MASGNGIAKRWRELHGAQSWNGLLDPLDLDLRKSIISYGELAQATYDGFNNERRSPHAGACMHSYDELLSKSGAAAAGHYKVTKFIYATSGLPLPDAFLFLPLAELRDAWCRESNFMGYVAVATDEGAAALGRRDIVVAWRGTIRPLEWSNDVDVTPVPAGPVLGSKAGSYPLALVHRGFLSLYTSSKPSSKFNQKSARDQVFEEVKRLMELYKNEEKSITVTGHSLGAALSMISSVDMAAAGLNVSPAGSTTQQPPCPVTAVVFACPNVGNFFFKSAFGSFKELRALHVRNFGDVVPLFPALTYVDVSSAALSLTASRSPFLKWDPANVAAAHNLELYLHGVAGEQGSAGGFKLEVERDVALVNKGTDALKYEYPVPANWWVTQHRCMVKNAKGHADFPPQHALDLNQKPLAPASTEDGRAAGGGAQVRGRNLTRNQMSNKRKRGVWPHTPALPHLPDEVVFEILLKLPVKSLVRFKSVSKAWHAVISDPFFVRAQLKHSASRMECDPSFLISPHTLDRVIPGEMWPTTFSNQLRFYEWHQGGDSKATFVHGKDFGAEFGVVHDFAYCDGLVLAPTETKLYLFNPSTRDSFTLPNSSRHSSQQERRGCHSVAGLGLDPRTGNYKVVRSFFRLRDCHRKMCHVGMEVFTVGGGGGGWTEILPDPPYPVQMWQTAVTVKGFLFWHLDNKSYREQQQPPCAVQCEWIAGYIGPRTP</sequence>
<dbReference type="GO" id="GO:0005737">
    <property type="term" value="C:cytoplasm"/>
    <property type="evidence" value="ECO:0007669"/>
    <property type="project" value="UniProtKB-ARBA"/>
</dbReference>
<dbReference type="SUPFAM" id="SSF81383">
    <property type="entry name" value="F-box domain"/>
    <property type="match status" value="1"/>
</dbReference>
<dbReference type="CDD" id="cd22157">
    <property type="entry name" value="F-box_AtFBW1-like"/>
    <property type="match status" value="1"/>
</dbReference>
<protein>
    <recommendedName>
        <fullName evidence="6">Phospholipase A1</fullName>
        <ecNumber evidence="6">3.1.1.-</ecNumber>
    </recommendedName>
</protein>
<evidence type="ECO:0000256" key="5">
    <source>
        <dbReference type="ARBA" id="ARBA00023098"/>
    </source>
</evidence>
<keyword evidence="9" id="KW-1185">Reference proteome</keyword>
<gene>
    <name evidence="8" type="ORF">HU200_020212</name>
</gene>
<dbReference type="EMBL" id="JACEFO010001653">
    <property type="protein sequence ID" value="KAF8725669.1"/>
    <property type="molecule type" value="Genomic_DNA"/>
</dbReference>
<dbReference type="Proteomes" id="UP000636709">
    <property type="component" value="Unassembled WGS sequence"/>
</dbReference>
<reference evidence="8" key="1">
    <citation type="submission" date="2020-07" db="EMBL/GenBank/DDBJ databases">
        <title>Genome sequence and genetic diversity analysis of an under-domesticated orphan crop, white fonio (Digitaria exilis).</title>
        <authorList>
            <person name="Bennetzen J.L."/>
            <person name="Chen S."/>
            <person name="Ma X."/>
            <person name="Wang X."/>
            <person name="Yssel A.E.J."/>
            <person name="Chaluvadi S.R."/>
            <person name="Johnson M."/>
            <person name="Gangashetty P."/>
            <person name="Hamidou F."/>
            <person name="Sanogo M.D."/>
            <person name="Zwaenepoel A."/>
            <person name="Wallace J."/>
            <person name="Van De Peer Y."/>
            <person name="Van Deynze A."/>
        </authorList>
    </citation>
    <scope>NUCLEOTIDE SEQUENCE</scope>
    <source>
        <tissue evidence="8">Leaves</tissue>
    </source>
</reference>
<accession>A0A835F1M7</accession>
<dbReference type="InterPro" id="IPR013187">
    <property type="entry name" value="F-box-assoc_dom_typ3"/>
</dbReference>
<evidence type="ECO:0000259" key="7">
    <source>
        <dbReference type="PROSITE" id="PS50181"/>
    </source>
</evidence>
<keyword evidence="5 6" id="KW-0443">Lipid metabolism</keyword>
<dbReference type="PANTHER" id="PTHR31828">
    <property type="entry name" value="PHOSPHOLIPASE A1-IIGAMMA"/>
    <property type="match status" value="1"/>
</dbReference>
<evidence type="ECO:0000313" key="8">
    <source>
        <dbReference type="EMBL" id="KAF8725669.1"/>
    </source>
</evidence>
<evidence type="ECO:0000256" key="6">
    <source>
        <dbReference type="RuleBase" id="RU367093"/>
    </source>
</evidence>
<dbReference type="OrthoDB" id="438440at2759"/>
<comment type="function">
    <text evidence="1 6">Acylhydrolase that catalyzes the hydrolysis of phospholipids at the sn-1 position.</text>
</comment>
<name>A0A835F1M7_9POAL</name>
<dbReference type="InterPro" id="IPR017451">
    <property type="entry name" value="F-box-assoc_interact_dom"/>
</dbReference>
<evidence type="ECO:0000256" key="4">
    <source>
        <dbReference type="ARBA" id="ARBA00022963"/>
    </source>
</evidence>
<organism evidence="8 9">
    <name type="scientific">Digitaria exilis</name>
    <dbReference type="NCBI Taxonomy" id="1010633"/>
    <lineage>
        <taxon>Eukaryota</taxon>
        <taxon>Viridiplantae</taxon>
        <taxon>Streptophyta</taxon>
        <taxon>Embryophyta</taxon>
        <taxon>Tracheophyta</taxon>
        <taxon>Spermatophyta</taxon>
        <taxon>Magnoliopsida</taxon>
        <taxon>Liliopsida</taxon>
        <taxon>Poales</taxon>
        <taxon>Poaceae</taxon>
        <taxon>PACMAD clade</taxon>
        <taxon>Panicoideae</taxon>
        <taxon>Panicodae</taxon>
        <taxon>Paniceae</taxon>
        <taxon>Anthephorinae</taxon>
        <taxon>Digitaria</taxon>
    </lineage>
</organism>
<keyword evidence="3 6" id="KW-0378">Hydrolase</keyword>
<keyword evidence="4 6" id="KW-0442">Lipid degradation</keyword>
<feature type="domain" description="F-box" evidence="7">
    <location>
        <begin position="451"/>
        <end position="496"/>
    </location>
</feature>
<comment type="caution">
    <text evidence="8">The sequence shown here is derived from an EMBL/GenBank/DDBJ whole genome shotgun (WGS) entry which is preliminary data.</text>
</comment>
<dbReference type="Pfam" id="PF01764">
    <property type="entry name" value="Lipase_3"/>
    <property type="match status" value="1"/>
</dbReference>
<dbReference type="InterPro" id="IPR002921">
    <property type="entry name" value="Fungal_lipase-type"/>
</dbReference>
<dbReference type="CDD" id="cd00519">
    <property type="entry name" value="Lipase_3"/>
    <property type="match status" value="1"/>
</dbReference>
<dbReference type="GO" id="GO:0016042">
    <property type="term" value="P:lipid catabolic process"/>
    <property type="evidence" value="ECO:0007669"/>
    <property type="project" value="UniProtKB-UniRule"/>
</dbReference>
<dbReference type="PANTHER" id="PTHR31828:SF53">
    <property type="entry name" value="PHOSPHOLIPASE A1"/>
    <property type="match status" value="1"/>
</dbReference>
<dbReference type="FunFam" id="3.40.50.1820:FF:000065">
    <property type="entry name" value="Phospholipase A1-II 3"/>
    <property type="match status" value="1"/>
</dbReference>
<dbReference type="PROSITE" id="PS50181">
    <property type="entry name" value="FBOX"/>
    <property type="match status" value="1"/>
</dbReference>
<dbReference type="EC" id="3.1.1.-" evidence="6"/>
<evidence type="ECO:0000256" key="3">
    <source>
        <dbReference type="ARBA" id="ARBA00022801"/>
    </source>
</evidence>
<dbReference type="Pfam" id="PF00646">
    <property type="entry name" value="F-box"/>
    <property type="match status" value="1"/>
</dbReference>
<dbReference type="InterPro" id="IPR033556">
    <property type="entry name" value="PLA"/>
</dbReference>
<dbReference type="GO" id="GO:0008970">
    <property type="term" value="F:phospholipase A1 activity"/>
    <property type="evidence" value="ECO:0007669"/>
    <property type="project" value="UniProtKB-UniRule"/>
</dbReference>
<dbReference type="AlphaFoldDB" id="A0A835F1M7"/>
<dbReference type="SUPFAM" id="SSF53474">
    <property type="entry name" value="alpha/beta-Hydrolases"/>
    <property type="match status" value="1"/>
</dbReference>
<dbReference type="InterPro" id="IPR029058">
    <property type="entry name" value="AB_hydrolase_fold"/>
</dbReference>
<evidence type="ECO:0000256" key="1">
    <source>
        <dbReference type="ARBA" id="ARBA00003523"/>
    </source>
</evidence>
<dbReference type="SMART" id="SM00256">
    <property type="entry name" value="FBOX"/>
    <property type="match status" value="1"/>
</dbReference>
<dbReference type="NCBIfam" id="TIGR01640">
    <property type="entry name" value="F_box_assoc_1"/>
    <property type="match status" value="1"/>
</dbReference>
<dbReference type="InterPro" id="IPR036047">
    <property type="entry name" value="F-box-like_dom_sf"/>
</dbReference>